<accession>A0ABS1BKS8</accession>
<dbReference type="PROSITE" id="PS51257">
    <property type="entry name" value="PROKAR_LIPOPROTEIN"/>
    <property type="match status" value="1"/>
</dbReference>
<keyword evidence="2" id="KW-1185">Reference proteome</keyword>
<name>A0ABS1BKS8_9SPHI</name>
<evidence type="ECO:0000313" key="2">
    <source>
        <dbReference type="Proteomes" id="UP000660024"/>
    </source>
</evidence>
<proteinExistence type="predicted"/>
<comment type="caution">
    <text evidence="1">The sequence shown here is derived from an EMBL/GenBank/DDBJ whole genome shotgun (WGS) entry which is preliminary data.</text>
</comment>
<sequence length="198" mass="21415">MKTKLLQGLLIGLVLFVASCQKDGVAPDIKVINKIEINGEKLPLNAAGFVDYSLKSFYGTAPTHKNVDLYTINGSFTTNKTGNLLDINGKTAVYVELNSPNLDYLEPGTYTYINSSEDNGLSNADLNVKYAGKYFISNGYVINSTESPSLLTYSENIGVSSGTVKVSGTKPNFLISYDLVLQNGQTLKGNYAGIFQNL</sequence>
<reference evidence="1 2" key="1">
    <citation type="submission" date="2020-12" db="EMBL/GenBank/DDBJ databases">
        <title>Bacterial novel species Pedobacter sp. SD-b isolated from soil.</title>
        <authorList>
            <person name="Jung H.-Y."/>
        </authorList>
    </citation>
    <scope>NUCLEOTIDE SEQUENCE [LARGE SCALE GENOMIC DNA]</scope>
    <source>
        <strain evidence="1 2">SD-b</strain>
    </source>
</reference>
<evidence type="ECO:0000313" key="1">
    <source>
        <dbReference type="EMBL" id="MBK0383482.1"/>
    </source>
</evidence>
<dbReference type="EMBL" id="JAEHFY010000014">
    <property type="protein sequence ID" value="MBK0383482.1"/>
    <property type="molecule type" value="Genomic_DNA"/>
</dbReference>
<gene>
    <name evidence="1" type="ORF">I5M32_10990</name>
</gene>
<protein>
    <submittedName>
        <fullName evidence="1">Uncharacterized protein</fullName>
    </submittedName>
</protein>
<dbReference type="RefSeq" id="WP_200586289.1">
    <property type="nucleotide sequence ID" value="NZ_JAEHFY010000014.1"/>
</dbReference>
<organism evidence="1 2">
    <name type="scientific">Pedobacter segetis</name>
    <dbReference type="NCBI Taxonomy" id="2793069"/>
    <lineage>
        <taxon>Bacteria</taxon>
        <taxon>Pseudomonadati</taxon>
        <taxon>Bacteroidota</taxon>
        <taxon>Sphingobacteriia</taxon>
        <taxon>Sphingobacteriales</taxon>
        <taxon>Sphingobacteriaceae</taxon>
        <taxon>Pedobacter</taxon>
    </lineage>
</organism>
<dbReference type="Proteomes" id="UP000660024">
    <property type="component" value="Unassembled WGS sequence"/>
</dbReference>